<feature type="transmembrane region" description="Helical" evidence="9">
    <location>
        <begin position="430"/>
        <end position="453"/>
    </location>
</feature>
<feature type="compositionally biased region" description="Low complexity" evidence="8">
    <location>
        <begin position="1231"/>
        <end position="1265"/>
    </location>
</feature>
<feature type="transmembrane region" description="Helical" evidence="9">
    <location>
        <begin position="121"/>
        <end position="144"/>
    </location>
</feature>
<feature type="transmembrane region" description="Helical" evidence="9">
    <location>
        <begin position="465"/>
        <end position="487"/>
    </location>
</feature>
<feature type="transmembrane region" description="Helical" evidence="9">
    <location>
        <begin position="507"/>
        <end position="529"/>
    </location>
</feature>
<dbReference type="GO" id="GO:0034204">
    <property type="term" value="P:lipid translocation"/>
    <property type="evidence" value="ECO:0007669"/>
    <property type="project" value="TreeGrafter"/>
</dbReference>
<dbReference type="RefSeq" id="WP_026642708.1">
    <property type="nucleotide sequence ID" value="NZ_JGZU01000013.1"/>
</dbReference>
<feature type="compositionally biased region" description="Polar residues" evidence="8">
    <location>
        <begin position="1147"/>
        <end position="1161"/>
    </location>
</feature>
<dbReference type="PANTHER" id="PTHR47019">
    <property type="entry name" value="LIPID II FLIPPASE MURJ"/>
    <property type="match status" value="1"/>
</dbReference>
<dbReference type="GO" id="GO:0015648">
    <property type="term" value="F:lipid-linked peptidoglycan transporter activity"/>
    <property type="evidence" value="ECO:0007669"/>
    <property type="project" value="TreeGrafter"/>
</dbReference>
<feature type="transmembrane region" description="Helical" evidence="9">
    <location>
        <begin position="156"/>
        <end position="179"/>
    </location>
</feature>
<evidence type="ECO:0000256" key="7">
    <source>
        <dbReference type="ARBA" id="ARBA00023136"/>
    </source>
</evidence>
<feature type="transmembrane region" description="Helical" evidence="9">
    <location>
        <begin position="291"/>
        <end position="310"/>
    </location>
</feature>
<keyword evidence="11" id="KW-1185">Reference proteome</keyword>
<dbReference type="InterPro" id="IPR004268">
    <property type="entry name" value="MurJ"/>
</dbReference>
<dbReference type="Proteomes" id="UP000029080">
    <property type="component" value="Unassembled WGS sequence"/>
</dbReference>
<sequence>MSSSVGRNSLIMASGTAASRVTGQIRTILLAATIGTTGITANAYQAGSMIPQVVFTLVSGGIFNAVLVPQIVRTLQHKDAQERLNKLITFAITLLLSITLLMAAATPLLTRLYANGGPDMIALTNSFTLWCMPQIFFYGLYTVLGQILAAKGHFGMYAWSSVGANIISSAGFIAFIAMFGKSDRQPIEFWTHDKLLLTAGMWTLGVAFQALILFLPLHRIGLKYRPQWGVAGIGLRSMGPVAAWSLGIVTITQLITIITTRVTTSAPERAGAMMGLDQFSVAGNATYQNAYTIYILPYSLIAVSVATAIFPKISQAIADRNIDAARRDLSSSMRNVGLLMCFFTVAFLVMPMPIIVALLPSVTTHAAQLMAGPLMALSFTLPLTSAYLIIQRTFYAFEDGKRPFIFMALQAGLQLLTLFIGINVLPPTQWATMTGVSVSVGYILAFPALAWMLRKRFEGNLDGRRITVAYAKALLASAAALVTGLWLRSPVYAIAGVHLTPDGGEMSWIQAVISALLLTIVITVVYLGVLHALRTDELMSLANSIASRLGLRKGKTASDEMPENTDNSPENADTPKDEPSLISTSPESRMSGASQPSHIPMGHGVEGHMKPELGDIIINRYTLVSLLRKEPGVQVWEANDRILARDCQLFIVTDGDVTDQVNNIASSLALSRGSRFTPVLQFHDIDGVCVVITQLDAGLSLTDYFAGAAGKTLSFDGMKSVLGETTQSMMRLLSAGLNHTALSTETIRVTSNGVQIADAVISPLMADLSDAPEGIAGEQLAVRQISALLFAMLTKHHSAPDTIFDLADLPNDVPDELRLICARGLNLRDGDQDLLLLTTLAELDALLGDWQPLTSLATRDIALPSADGDASIIHAELRLSDPASILPVPDELTTLPAVVPDAVDGQDMGTVSPDLLISDAAAEEYAVQHNGDKPADGAAKAAEGSAATVASGVAATFAGVLAAVQQGLKAAGSTMGRWWNMGKAKISGTQPSEDVNSPNASTEAESTANGKFGKSSSSVASTGHGEGAQSSLAGNPAFQQGMDFRDVAAAEMAGLLSHADTDTEATLFPTFGEQATGNSNPTMQFDFTKKMPTVSTVGSGAPEMLEATGQIPTVVAGEASQLALEEERQAAQTAGAAALPPSFTPRMHSQNANTEASASTQGDDDIADAKLFGGLSTKVIAIGVVAIVVIAALLLALNSLSGGTKNEGIVSNDSGQWPTMNLDEVPFGDKSASSESSDDASSQPSESASSSESADAQASASSSESASKDSKAVTVTHADKNVSAVPTPKVPENNTPYDIDKQQFLTNPAGQQGLGYYMHLSQPQTAQRFVIKIRSSGGKGYLRVNTSSDPTQGSQVAEFSFDASGTTEVRFTATKAQDFLLWVPMDSLPNNQLYIDSVQIY</sequence>
<comment type="subcellular location">
    <subcellularLocation>
        <location evidence="1">Cell membrane</location>
        <topology evidence="1">Multi-pass membrane protein</topology>
    </subcellularLocation>
</comment>
<evidence type="ECO:0000256" key="1">
    <source>
        <dbReference type="ARBA" id="ARBA00004651"/>
    </source>
</evidence>
<feature type="region of interest" description="Disordered" evidence="8">
    <location>
        <begin position="1125"/>
        <end position="1162"/>
    </location>
</feature>
<evidence type="ECO:0000313" key="10">
    <source>
        <dbReference type="EMBL" id="KFJ05728.1"/>
    </source>
</evidence>
<dbReference type="CDD" id="cd13123">
    <property type="entry name" value="MATE_MurJ_like"/>
    <property type="match status" value="1"/>
</dbReference>
<evidence type="ECO:0000256" key="2">
    <source>
        <dbReference type="ARBA" id="ARBA00022475"/>
    </source>
</evidence>
<feature type="transmembrane region" description="Helical" evidence="9">
    <location>
        <begin position="53"/>
        <end position="75"/>
    </location>
</feature>
<dbReference type="PANTHER" id="PTHR47019:SF1">
    <property type="entry name" value="LIPID II FLIPPASE MURJ"/>
    <property type="match status" value="1"/>
</dbReference>
<evidence type="ECO:0000256" key="8">
    <source>
        <dbReference type="SAM" id="MobiDB-lite"/>
    </source>
</evidence>
<accession>A0A087ED77</accession>
<feature type="compositionally biased region" description="Polar residues" evidence="8">
    <location>
        <begin position="581"/>
        <end position="597"/>
    </location>
</feature>
<feature type="region of interest" description="Disordered" evidence="8">
    <location>
        <begin position="553"/>
        <end position="605"/>
    </location>
</feature>
<feature type="transmembrane region" description="Helical" evidence="9">
    <location>
        <begin position="238"/>
        <end position="258"/>
    </location>
</feature>
<name>A0A087ED77_9BIFI</name>
<feature type="region of interest" description="Disordered" evidence="8">
    <location>
        <begin position="985"/>
        <end position="1037"/>
    </location>
</feature>
<gene>
    <name evidence="10" type="ORF">BITS_1825</name>
</gene>
<evidence type="ECO:0000256" key="6">
    <source>
        <dbReference type="ARBA" id="ARBA00022989"/>
    </source>
</evidence>
<dbReference type="InterPro" id="IPR051050">
    <property type="entry name" value="Lipid_II_flippase_MurJ/MviN"/>
</dbReference>
<feature type="transmembrane region" description="Helical" evidence="9">
    <location>
        <begin position="28"/>
        <end position="47"/>
    </location>
</feature>
<keyword evidence="7 9" id="KW-0472">Membrane</keyword>
<feature type="transmembrane region" description="Helical" evidence="9">
    <location>
        <begin position="336"/>
        <end position="359"/>
    </location>
</feature>
<evidence type="ECO:0000256" key="9">
    <source>
        <dbReference type="SAM" id="Phobius"/>
    </source>
</evidence>
<feature type="transmembrane region" description="Helical" evidence="9">
    <location>
        <begin position="87"/>
        <end position="109"/>
    </location>
</feature>
<dbReference type="STRING" id="356829.BITS_1825"/>
<dbReference type="GO" id="GO:0008360">
    <property type="term" value="P:regulation of cell shape"/>
    <property type="evidence" value="ECO:0007669"/>
    <property type="project" value="UniProtKB-KW"/>
</dbReference>
<evidence type="ECO:0000313" key="11">
    <source>
        <dbReference type="Proteomes" id="UP000029080"/>
    </source>
</evidence>
<reference evidence="10 11" key="1">
    <citation type="submission" date="2014-03" db="EMBL/GenBank/DDBJ databases">
        <title>Genomics of Bifidobacteria.</title>
        <authorList>
            <person name="Ventura M."/>
            <person name="Milani C."/>
            <person name="Lugli G.A."/>
        </authorList>
    </citation>
    <scope>NUCLEOTIDE SEQUENCE [LARGE SCALE GENOMIC DNA]</scope>
    <source>
        <strain evidence="10 11">JCM 13495</strain>
    </source>
</reference>
<protein>
    <submittedName>
        <fullName evidence="10">Integral membrane protein MviN</fullName>
    </submittedName>
</protein>
<feature type="compositionally biased region" description="Polar residues" evidence="8">
    <location>
        <begin position="987"/>
        <end position="1021"/>
    </location>
</feature>
<keyword evidence="2" id="KW-1003">Cell membrane</keyword>
<evidence type="ECO:0000256" key="4">
    <source>
        <dbReference type="ARBA" id="ARBA00022960"/>
    </source>
</evidence>
<feature type="transmembrane region" description="Helical" evidence="9">
    <location>
        <begin position="402"/>
        <end position="424"/>
    </location>
</feature>
<comment type="caution">
    <text evidence="10">The sequence shown here is derived from an EMBL/GenBank/DDBJ whole genome shotgun (WGS) entry which is preliminary data.</text>
</comment>
<feature type="compositionally biased region" description="Polar residues" evidence="8">
    <location>
        <begin position="1209"/>
        <end position="1219"/>
    </location>
</feature>
<dbReference type="OrthoDB" id="9786339at2"/>
<keyword evidence="6 9" id="KW-1133">Transmembrane helix</keyword>
<keyword evidence="5" id="KW-0573">Peptidoglycan synthesis</keyword>
<feature type="region of interest" description="Disordered" evidence="8">
    <location>
        <begin position="1209"/>
        <end position="1297"/>
    </location>
</feature>
<dbReference type="GO" id="GO:0005886">
    <property type="term" value="C:plasma membrane"/>
    <property type="evidence" value="ECO:0007669"/>
    <property type="project" value="UniProtKB-SubCell"/>
</dbReference>
<dbReference type="eggNOG" id="COG0728">
    <property type="taxonomic scope" value="Bacteria"/>
</dbReference>
<evidence type="ECO:0000256" key="3">
    <source>
        <dbReference type="ARBA" id="ARBA00022692"/>
    </source>
</evidence>
<keyword evidence="4" id="KW-0133">Cell shape</keyword>
<feature type="transmembrane region" description="Helical" evidence="9">
    <location>
        <begin position="371"/>
        <end position="390"/>
    </location>
</feature>
<organism evidence="10 11">
    <name type="scientific">Bifidobacterium tsurumiense</name>
    <dbReference type="NCBI Taxonomy" id="356829"/>
    <lineage>
        <taxon>Bacteria</taxon>
        <taxon>Bacillati</taxon>
        <taxon>Actinomycetota</taxon>
        <taxon>Actinomycetes</taxon>
        <taxon>Bifidobacteriales</taxon>
        <taxon>Bifidobacteriaceae</taxon>
        <taxon>Bifidobacterium</taxon>
    </lineage>
</organism>
<dbReference type="GO" id="GO:0009252">
    <property type="term" value="P:peptidoglycan biosynthetic process"/>
    <property type="evidence" value="ECO:0007669"/>
    <property type="project" value="UniProtKB-KW"/>
</dbReference>
<evidence type="ECO:0000256" key="5">
    <source>
        <dbReference type="ARBA" id="ARBA00022984"/>
    </source>
</evidence>
<keyword evidence="3 9" id="KW-0812">Transmembrane</keyword>
<proteinExistence type="predicted"/>
<feature type="transmembrane region" description="Helical" evidence="9">
    <location>
        <begin position="199"/>
        <end position="217"/>
    </location>
</feature>
<dbReference type="Pfam" id="PF03023">
    <property type="entry name" value="MurJ"/>
    <property type="match status" value="1"/>
</dbReference>
<feature type="transmembrane region" description="Helical" evidence="9">
    <location>
        <begin position="1179"/>
        <end position="1197"/>
    </location>
</feature>
<dbReference type="EMBL" id="JGZU01000013">
    <property type="protein sequence ID" value="KFJ05728.1"/>
    <property type="molecule type" value="Genomic_DNA"/>
</dbReference>